<dbReference type="SMART" id="SM00061">
    <property type="entry name" value="MATH"/>
    <property type="match status" value="3"/>
</dbReference>
<accession>A0A8S2AWV2</accession>
<gene>
    <name evidence="2" type="ORF">AARE701A_LOCUS16535</name>
</gene>
<evidence type="ECO:0000313" key="2">
    <source>
        <dbReference type="EMBL" id="CAE6129487.1"/>
    </source>
</evidence>
<dbReference type="AlphaFoldDB" id="A0A8S2AWV2"/>
<evidence type="ECO:0000259" key="1">
    <source>
        <dbReference type="PROSITE" id="PS50144"/>
    </source>
</evidence>
<organism evidence="2 3">
    <name type="scientific">Arabidopsis arenosa</name>
    <name type="common">Sand rock-cress</name>
    <name type="synonym">Cardaminopsis arenosa</name>
    <dbReference type="NCBI Taxonomy" id="38785"/>
    <lineage>
        <taxon>Eukaryota</taxon>
        <taxon>Viridiplantae</taxon>
        <taxon>Streptophyta</taxon>
        <taxon>Embryophyta</taxon>
        <taxon>Tracheophyta</taxon>
        <taxon>Spermatophyta</taxon>
        <taxon>Magnoliopsida</taxon>
        <taxon>eudicotyledons</taxon>
        <taxon>Gunneridae</taxon>
        <taxon>Pentapetalae</taxon>
        <taxon>rosids</taxon>
        <taxon>malvids</taxon>
        <taxon>Brassicales</taxon>
        <taxon>Brassicaceae</taxon>
        <taxon>Camelineae</taxon>
        <taxon>Arabidopsis</taxon>
    </lineage>
</organism>
<dbReference type="InterPro" id="IPR008974">
    <property type="entry name" value="TRAF-like"/>
</dbReference>
<feature type="domain" description="MATH" evidence="1">
    <location>
        <begin position="180"/>
        <end position="318"/>
    </location>
</feature>
<dbReference type="PANTHER" id="PTHR46162:SF47">
    <property type="entry name" value="TRAF-LIKE FAMILY PROTEIN-RELATED"/>
    <property type="match status" value="1"/>
</dbReference>
<feature type="domain" description="MATH" evidence="1">
    <location>
        <begin position="53"/>
        <end position="172"/>
    </location>
</feature>
<name>A0A8S2AWV2_ARAAE</name>
<dbReference type="PROSITE" id="PS50144">
    <property type="entry name" value="MATH"/>
    <property type="match status" value="3"/>
</dbReference>
<proteinExistence type="predicted"/>
<dbReference type="EMBL" id="LR999456">
    <property type="protein sequence ID" value="CAE6129487.1"/>
    <property type="molecule type" value="Genomic_DNA"/>
</dbReference>
<dbReference type="CDD" id="cd00121">
    <property type="entry name" value="MATH"/>
    <property type="match status" value="3"/>
</dbReference>
<dbReference type="Gene3D" id="2.60.210.10">
    <property type="entry name" value="Apoptosis, Tumor Necrosis Factor Receptor Associated Protein 2, Chain A"/>
    <property type="match status" value="3"/>
</dbReference>
<dbReference type="Proteomes" id="UP000682877">
    <property type="component" value="Chromosome 6"/>
</dbReference>
<dbReference type="PANTHER" id="PTHR46162">
    <property type="entry name" value="TRAF-LIKE FAMILY PROTEIN"/>
    <property type="match status" value="1"/>
</dbReference>
<dbReference type="Pfam" id="PF22486">
    <property type="entry name" value="MATH_2"/>
    <property type="match status" value="3"/>
</dbReference>
<feature type="domain" description="MATH" evidence="1">
    <location>
        <begin position="337"/>
        <end position="462"/>
    </location>
</feature>
<dbReference type="SUPFAM" id="SSF49599">
    <property type="entry name" value="TRAF domain-like"/>
    <property type="match status" value="3"/>
</dbReference>
<protein>
    <recommendedName>
        <fullName evidence="1">MATH domain-containing protein</fullName>
    </recommendedName>
</protein>
<sequence length="471" mass="54671">MWGLSQVLALDTFNDRNNGYLFVGDHCEFGVDIIVVPPPTKWEILSFDEKLSFPKFSWTVKNFSEIKENPYLSDSFSKGGKEWVLELYPKGYSTEDSKWLSIYLSSKEDEKIYVQAEVKVEDPFGSNHLTKQLNWWFDKSCLDCGWDDFVSVAELRKSYLDKEDTLKVEIEFKSWRERPPSSYSIKFQNLSQLQSSTLHSDGKYQSRLFSSGDYQWRMIIYPKGNDKDDGSGFISMYVEIDSTSLKATPPTEIYADIRFFVFNKKENKYLTIQDVDSKPFNTLKTMGGLPQVLALDTFNDHKNGYLFDGDHCEFGVDIIVVPPPTKWEMLSFVKLHYPKFSWTINNFSKIKENPHTSNSFSMGGRKWVLKVYPKGYSTPNSKWLSIYLYLADGEILKNDEKIYVQAQVKVEDPRGSNHLTCKLNWWFNRPGQGYGRDHFVSTAELRKSYLDKKDTLNVEVEFKVVSATNYS</sequence>
<dbReference type="InterPro" id="IPR002083">
    <property type="entry name" value="MATH/TRAF_dom"/>
</dbReference>
<keyword evidence="3" id="KW-1185">Reference proteome</keyword>
<evidence type="ECO:0000313" key="3">
    <source>
        <dbReference type="Proteomes" id="UP000682877"/>
    </source>
</evidence>
<reference evidence="2" key="1">
    <citation type="submission" date="2021-01" db="EMBL/GenBank/DDBJ databases">
        <authorList>
            <person name="Bezrukov I."/>
        </authorList>
    </citation>
    <scope>NUCLEOTIDE SEQUENCE</scope>
</reference>